<evidence type="ECO:0000313" key="2">
    <source>
        <dbReference type="Proteomes" id="UP001165064"/>
    </source>
</evidence>
<evidence type="ECO:0000313" key="1">
    <source>
        <dbReference type="EMBL" id="GME79251.1"/>
    </source>
</evidence>
<sequence>MANPTELLSCGGDRTIALWDLNKGGIKRQFTSHLGDILSLSVNKNDPNLFVSCSCDRTARLWDVRDPANPIKFICSNKADSSVCQFFPDYNSFSVGSDDETLRLFDLRSDCLLELYDPKIVHQYMKKKNIMSNGFDQSSDEQSLRSSRMGTIDNPGVLSIDYSMSGRMMFVAYADYNPVVIWDTLKCEVVGCLEGHKDVVSQVKVSNDGVGVATGSRDYITKIWSTV</sequence>
<dbReference type="EMBL" id="BSXS01002510">
    <property type="protein sequence ID" value="GME79251.1"/>
    <property type="molecule type" value="Genomic_DNA"/>
</dbReference>
<gene>
    <name evidence="1" type="ORF">Amon02_000384600</name>
</gene>
<name>A0ACB5T1P8_AMBMO</name>
<protein>
    <submittedName>
        <fullName evidence="1">Unnamed protein product</fullName>
    </submittedName>
</protein>
<accession>A0ACB5T1P8</accession>
<keyword evidence="2" id="KW-1185">Reference proteome</keyword>
<comment type="caution">
    <text evidence="1">The sequence shown here is derived from an EMBL/GenBank/DDBJ whole genome shotgun (WGS) entry which is preliminary data.</text>
</comment>
<proteinExistence type="predicted"/>
<dbReference type="Proteomes" id="UP001165064">
    <property type="component" value="Unassembled WGS sequence"/>
</dbReference>
<organism evidence="1 2">
    <name type="scientific">Ambrosiozyma monospora</name>
    <name type="common">Yeast</name>
    <name type="synonym">Endomycopsis monosporus</name>
    <dbReference type="NCBI Taxonomy" id="43982"/>
    <lineage>
        <taxon>Eukaryota</taxon>
        <taxon>Fungi</taxon>
        <taxon>Dikarya</taxon>
        <taxon>Ascomycota</taxon>
        <taxon>Saccharomycotina</taxon>
        <taxon>Pichiomycetes</taxon>
        <taxon>Pichiales</taxon>
        <taxon>Pichiaceae</taxon>
        <taxon>Ambrosiozyma</taxon>
    </lineage>
</organism>
<reference evidence="1" key="1">
    <citation type="submission" date="2023-04" db="EMBL/GenBank/DDBJ databases">
        <title>Ambrosiozyma monospora NBRC 10751.</title>
        <authorList>
            <person name="Ichikawa N."/>
            <person name="Sato H."/>
            <person name="Tonouchi N."/>
        </authorList>
    </citation>
    <scope>NUCLEOTIDE SEQUENCE</scope>
    <source>
        <strain evidence="1">NBRC 10751</strain>
    </source>
</reference>